<dbReference type="SMART" id="SM01092">
    <property type="entry name" value="CO_deh_flav_C"/>
    <property type="match status" value="1"/>
</dbReference>
<keyword evidence="2" id="KW-0274">FAD</keyword>
<keyword evidence="3" id="KW-0560">Oxidoreductase</keyword>
<dbReference type="AlphaFoldDB" id="A0A2U9PKP6"/>
<dbReference type="InterPro" id="IPR051312">
    <property type="entry name" value="Diverse_Substr_Oxidored"/>
</dbReference>
<name>A0A2U9PKP6_MYCSE</name>
<dbReference type="RefSeq" id="WP_003892695.1">
    <property type="nucleotide sequence ID" value="NZ_CP027541.1"/>
</dbReference>
<dbReference type="GO" id="GO:0016491">
    <property type="term" value="F:oxidoreductase activity"/>
    <property type="evidence" value="ECO:0007669"/>
    <property type="project" value="UniProtKB-KW"/>
</dbReference>
<dbReference type="Pfam" id="PF00941">
    <property type="entry name" value="FAD_binding_5"/>
    <property type="match status" value="1"/>
</dbReference>
<dbReference type="SUPFAM" id="SSF55447">
    <property type="entry name" value="CO dehydrogenase flavoprotein C-terminal domain-like"/>
    <property type="match status" value="1"/>
</dbReference>
<reference evidence="5 6" key="1">
    <citation type="journal article" date="2013" name="Genome Announc.">
        <title>Draft genome sequence of MKD8, a conjugal recipient Mycobacterium smegmatis strain.</title>
        <authorList>
            <person name="Gray T.A."/>
            <person name="Palumbo M.J."/>
            <person name="Derbyshire K.M."/>
        </authorList>
    </citation>
    <scope>NUCLEOTIDE SEQUENCE [LARGE SCALE GENOMIC DNA]</scope>
    <source>
        <strain evidence="5 6">MKD8</strain>
    </source>
</reference>
<dbReference type="PANTHER" id="PTHR42659">
    <property type="entry name" value="XANTHINE DEHYDROGENASE SUBUNIT C-RELATED"/>
    <property type="match status" value="1"/>
</dbReference>
<evidence type="ECO:0000313" key="6">
    <source>
        <dbReference type="Proteomes" id="UP000011200"/>
    </source>
</evidence>
<dbReference type="InterPro" id="IPR005107">
    <property type="entry name" value="CO_DH_flav_C"/>
</dbReference>
<evidence type="ECO:0000256" key="2">
    <source>
        <dbReference type="ARBA" id="ARBA00022827"/>
    </source>
</evidence>
<dbReference type="Gene3D" id="3.30.43.10">
    <property type="entry name" value="Uridine Diphospho-n-acetylenolpyruvylglucosamine Reductase, domain 2"/>
    <property type="match status" value="1"/>
</dbReference>
<accession>A0A2U9PKP6</accession>
<dbReference type="InterPro" id="IPR036318">
    <property type="entry name" value="FAD-bd_PCMH-like_sf"/>
</dbReference>
<dbReference type="Proteomes" id="UP000011200">
    <property type="component" value="Chromosome"/>
</dbReference>
<evidence type="ECO:0000259" key="4">
    <source>
        <dbReference type="PROSITE" id="PS51387"/>
    </source>
</evidence>
<protein>
    <submittedName>
        <fullName evidence="5">Carbon monoxide dehydrogenase medium chain</fullName>
    </submittedName>
</protein>
<dbReference type="InterPro" id="IPR016167">
    <property type="entry name" value="FAD-bd_PCMH_sub1"/>
</dbReference>
<dbReference type="InterPro" id="IPR016169">
    <property type="entry name" value="FAD-bd_PCMH_sub2"/>
</dbReference>
<dbReference type="InterPro" id="IPR036683">
    <property type="entry name" value="CO_DH_flav_C_dom_sf"/>
</dbReference>
<dbReference type="InterPro" id="IPR016166">
    <property type="entry name" value="FAD-bd_PCMH"/>
</dbReference>
<dbReference type="SUPFAM" id="SSF56176">
    <property type="entry name" value="FAD-binding/transporter-associated domain-like"/>
    <property type="match status" value="1"/>
</dbReference>
<feature type="domain" description="FAD-binding PCMH-type" evidence="4">
    <location>
        <begin position="1"/>
        <end position="178"/>
    </location>
</feature>
<evidence type="ECO:0000256" key="1">
    <source>
        <dbReference type="ARBA" id="ARBA00022630"/>
    </source>
</evidence>
<dbReference type="Gene3D" id="3.30.465.10">
    <property type="match status" value="1"/>
</dbReference>
<gene>
    <name evidence="5" type="ORF">D806_013230</name>
</gene>
<proteinExistence type="predicted"/>
<dbReference type="PANTHER" id="PTHR42659:SF2">
    <property type="entry name" value="XANTHINE DEHYDROGENASE SUBUNIT C-RELATED"/>
    <property type="match status" value="1"/>
</dbReference>
<dbReference type="InterPro" id="IPR002346">
    <property type="entry name" value="Mopterin_DH_FAD-bd"/>
</dbReference>
<evidence type="ECO:0000313" key="5">
    <source>
        <dbReference type="EMBL" id="AWT52311.1"/>
    </source>
</evidence>
<dbReference type="EMBL" id="CP027541">
    <property type="protein sequence ID" value="AWT52311.1"/>
    <property type="molecule type" value="Genomic_DNA"/>
</dbReference>
<organism evidence="5 6">
    <name type="scientific">Mycolicibacterium smegmatis (strain MKD8)</name>
    <name type="common">Mycobacterium smegmatis</name>
    <dbReference type="NCBI Taxonomy" id="1214915"/>
    <lineage>
        <taxon>Bacteria</taxon>
        <taxon>Bacillati</taxon>
        <taxon>Actinomycetota</taxon>
        <taxon>Actinomycetes</taxon>
        <taxon>Mycobacteriales</taxon>
        <taxon>Mycobacteriaceae</taxon>
        <taxon>Mycolicibacterium</taxon>
    </lineage>
</organism>
<dbReference type="GO" id="GO:0071949">
    <property type="term" value="F:FAD binding"/>
    <property type="evidence" value="ECO:0007669"/>
    <property type="project" value="InterPro"/>
</dbReference>
<dbReference type="Gene3D" id="3.30.390.50">
    <property type="entry name" value="CO dehydrogenase flavoprotein, C-terminal domain"/>
    <property type="match status" value="1"/>
</dbReference>
<reference evidence="6" key="2">
    <citation type="submission" date="2018-03" db="EMBL/GenBank/DDBJ databases">
        <authorList>
            <person name="Derbyshire K."/>
            <person name="Gray T.A."/>
            <person name="Champion M."/>
        </authorList>
    </citation>
    <scope>NUCLEOTIDE SEQUENCE [LARGE SCALE GENOMIC DNA]</scope>
    <source>
        <strain evidence="6">MKD8</strain>
    </source>
</reference>
<evidence type="ECO:0000256" key="3">
    <source>
        <dbReference type="ARBA" id="ARBA00023002"/>
    </source>
</evidence>
<dbReference type="Pfam" id="PF03450">
    <property type="entry name" value="CO_deh_flav_C"/>
    <property type="match status" value="1"/>
</dbReference>
<dbReference type="PROSITE" id="PS51387">
    <property type="entry name" value="FAD_PCMH"/>
    <property type="match status" value="1"/>
</dbReference>
<keyword evidence="1" id="KW-0285">Flavoprotein</keyword>
<sequence length="291" mass="30730">MKPAAFQYHRAHSVAQAVDLLSELGEDAKIIAGGQSLVAMMNFRLARPASLVDVSGIADLRYVDRGQTLTIGALTTHHDVERRFKSVLSDGYTVIGDAMQWVGHLPIRTRGTIGGSIAHADATAEWCLLAVLLDADIVVASPRGERTIAASDFFFGLYTTALEYDEMIIAVRFPRPAPHAALTEYAQRHGDFAVVAAAADLDVADGEVVSGRVALGGVAPVPIVCDAARASLEFAGPMTPDLAKRCADGIVAELEFDEVAAAGGTEYLRGLTHHLVVTALLRAAVTESVAA</sequence>